<keyword evidence="5" id="KW-1185">Reference proteome</keyword>
<accession>A0A9D4K2M7</accession>
<evidence type="ECO:0000256" key="3">
    <source>
        <dbReference type="SAM" id="SignalP"/>
    </source>
</evidence>
<gene>
    <name evidence="4" type="ORF">DPMN_103417</name>
</gene>
<evidence type="ECO:0000256" key="2">
    <source>
        <dbReference type="SAM" id="Phobius"/>
    </source>
</evidence>
<sequence length="358" mass="39882">MELKYICNICVILFPLFKVCTSSTCSKGLQTIQCEYGCCGSDLGTYCCAISTSVLVVACVVSALVLIAVIAALVICIYKHCKDKEQTRVRQLRLQEQENVIRRVFEPPKPPEYVLSPPEYSEEMPESHFRPPTVSGRAPANRRFRATPFPSRAADYNEGMVPGEVAITYQSGQHPSSYESRQHRSRRNGNAGITNVDMPPPYSEFVLGQIPSNRRNHRRFIRTPPAEESEESRNETNQGTLSDINMVINNGRHGSAREDHAAAIATAPSDSQSSESTHEIEPRVESRAETVLRILRPSRIPTRIEGMPPANYRRDATAQSRTLGTESRQSRTLGPPGFLLARVGSIEEDDDIEHLDIV</sequence>
<keyword evidence="3" id="KW-0732">Signal</keyword>
<protein>
    <submittedName>
        <fullName evidence="4">Uncharacterized protein</fullName>
    </submittedName>
</protein>
<feature type="region of interest" description="Disordered" evidence="1">
    <location>
        <begin position="222"/>
        <end position="242"/>
    </location>
</feature>
<organism evidence="4 5">
    <name type="scientific">Dreissena polymorpha</name>
    <name type="common">Zebra mussel</name>
    <name type="synonym">Mytilus polymorpha</name>
    <dbReference type="NCBI Taxonomy" id="45954"/>
    <lineage>
        <taxon>Eukaryota</taxon>
        <taxon>Metazoa</taxon>
        <taxon>Spiralia</taxon>
        <taxon>Lophotrochozoa</taxon>
        <taxon>Mollusca</taxon>
        <taxon>Bivalvia</taxon>
        <taxon>Autobranchia</taxon>
        <taxon>Heteroconchia</taxon>
        <taxon>Euheterodonta</taxon>
        <taxon>Imparidentia</taxon>
        <taxon>Neoheterodontei</taxon>
        <taxon>Myida</taxon>
        <taxon>Dreissenoidea</taxon>
        <taxon>Dreissenidae</taxon>
        <taxon>Dreissena</taxon>
    </lineage>
</organism>
<name>A0A9D4K2M7_DREPO</name>
<keyword evidence="2" id="KW-1133">Transmembrane helix</keyword>
<reference evidence="4" key="2">
    <citation type="submission" date="2020-11" db="EMBL/GenBank/DDBJ databases">
        <authorList>
            <person name="McCartney M.A."/>
            <person name="Auch B."/>
            <person name="Kono T."/>
            <person name="Mallez S."/>
            <person name="Becker A."/>
            <person name="Gohl D.M."/>
            <person name="Silverstein K.A.T."/>
            <person name="Koren S."/>
            <person name="Bechman K.B."/>
            <person name="Herman A."/>
            <person name="Abrahante J.E."/>
            <person name="Garbe J."/>
        </authorList>
    </citation>
    <scope>NUCLEOTIDE SEQUENCE</scope>
    <source>
        <strain evidence="4">Duluth1</strain>
        <tissue evidence="4">Whole animal</tissue>
    </source>
</reference>
<feature type="transmembrane region" description="Helical" evidence="2">
    <location>
        <begin position="54"/>
        <end position="78"/>
    </location>
</feature>
<feature type="region of interest" description="Disordered" evidence="1">
    <location>
        <begin position="173"/>
        <end position="200"/>
    </location>
</feature>
<proteinExistence type="predicted"/>
<feature type="compositionally biased region" description="Polar residues" evidence="1">
    <location>
        <begin position="317"/>
        <end position="332"/>
    </location>
</feature>
<comment type="caution">
    <text evidence="4">The sequence shown here is derived from an EMBL/GenBank/DDBJ whole genome shotgun (WGS) entry which is preliminary data.</text>
</comment>
<dbReference type="Proteomes" id="UP000828390">
    <property type="component" value="Unassembled WGS sequence"/>
</dbReference>
<dbReference type="AlphaFoldDB" id="A0A9D4K2M7"/>
<feature type="region of interest" description="Disordered" evidence="1">
    <location>
        <begin position="265"/>
        <end position="289"/>
    </location>
</feature>
<evidence type="ECO:0000313" key="4">
    <source>
        <dbReference type="EMBL" id="KAH3830178.1"/>
    </source>
</evidence>
<keyword evidence="2" id="KW-0812">Transmembrane</keyword>
<feature type="compositionally biased region" description="Basic and acidic residues" evidence="1">
    <location>
        <begin position="276"/>
        <end position="289"/>
    </location>
</feature>
<keyword evidence="2" id="KW-0472">Membrane</keyword>
<evidence type="ECO:0000313" key="5">
    <source>
        <dbReference type="Proteomes" id="UP000828390"/>
    </source>
</evidence>
<feature type="chain" id="PRO_5039459968" evidence="3">
    <location>
        <begin position="23"/>
        <end position="358"/>
    </location>
</feature>
<feature type="region of interest" description="Disordered" evidence="1">
    <location>
        <begin position="302"/>
        <end position="336"/>
    </location>
</feature>
<reference evidence="4" key="1">
    <citation type="journal article" date="2019" name="bioRxiv">
        <title>The Genome of the Zebra Mussel, Dreissena polymorpha: A Resource for Invasive Species Research.</title>
        <authorList>
            <person name="McCartney M.A."/>
            <person name="Auch B."/>
            <person name="Kono T."/>
            <person name="Mallez S."/>
            <person name="Zhang Y."/>
            <person name="Obille A."/>
            <person name="Becker A."/>
            <person name="Abrahante J.E."/>
            <person name="Garbe J."/>
            <person name="Badalamenti J.P."/>
            <person name="Herman A."/>
            <person name="Mangelson H."/>
            <person name="Liachko I."/>
            <person name="Sullivan S."/>
            <person name="Sone E.D."/>
            <person name="Koren S."/>
            <person name="Silverstein K.A.T."/>
            <person name="Beckman K.B."/>
            <person name="Gohl D.M."/>
        </authorList>
    </citation>
    <scope>NUCLEOTIDE SEQUENCE</scope>
    <source>
        <strain evidence="4">Duluth1</strain>
        <tissue evidence="4">Whole animal</tissue>
    </source>
</reference>
<feature type="region of interest" description="Disordered" evidence="1">
    <location>
        <begin position="118"/>
        <end position="140"/>
    </location>
</feature>
<dbReference type="EMBL" id="JAIWYP010000004">
    <property type="protein sequence ID" value="KAH3830178.1"/>
    <property type="molecule type" value="Genomic_DNA"/>
</dbReference>
<evidence type="ECO:0000256" key="1">
    <source>
        <dbReference type="SAM" id="MobiDB-lite"/>
    </source>
</evidence>
<feature type="signal peptide" evidence="3">
    <location>
        <begin position="1"/>
        <end position="22"/>
    </location>
</feature>